<dbReference type="Proteomes" id="UP000815677">
    <property type="component" value="Unassembled WGS sequence"/>
</dbReference>
<sequence>MPVVGSQKRPRPGAYPPRKQPRMTKLNGDGENASPGGSTIRERWSDHGKTFLSLVVDTAAAVRDSFLPHPQPTLPIYVPSRSPTHSSASASTSEASTSAAGPPPSTPPTSISPSEQNETTPKALVSALQPSPRRPSTVPWPTTANSKTYYPQVDMALKKSFRKEQKRPRRKRHIFEDQHKAHLEATRAGDREALLKTLYILQQKDGYSSDFASFKGFMKKKTLISRILRTRTTSVTDFRTRASSEHDDTEFLRRAVQKAQATLEEPKPRTPLTPSIAELQFRYRTKDGQLERRIAVPSLPSSLPPEDDAQVNALFRKSGILSKYAKEQVTDQDVVRLKPGKWLNDEIINFYGALILGRSDDNKENTTPSKDILDVHYFSTFFWSKLLNDGYEKGRLAKWTKKMDIFSKDVILIPVNHANVHWTAAAINFKQKRIESYDSMLDDRPNVFKVLREYVNQEHLNKKKKPFDFTGWEDYTSANTPCQENGYDCGVFTCQFLESLSRGVPRFNFTQKDIPYLRRRMLWEIGNARLRTEQ</sequence>
<dbReference type="InterPro" id="IPR003653">
    <property type="entry name" value="Peptidase_C48_C"/>
</dbReference>
<evidence type="ECO:0000256" key="2">
    <source>
        <dbReference type="ARBA" id="ARBA00022670"/>
    </source>
</evidence>
<gene>
    <name evidence="7" type="ORF">MCHLO_05311</name>
</gene>
<keyword evidence="4" id="KW-0788">Thiol protease</keyword>
<comment type="similarity">
    <text evidence="1">Belongs to the peptidase C48 family.</text>
</comment>
<dbReference type="PANTHER" id="PTHR12606:SF141">
    <property type="entry name" value="GH15225P-RELATED"/>
    <property type="match status" value="1"/>
</dbReference>
<keyword evidence="2" id="KW-0645">Protease</keyword>
<proteinExistence type="inferred from homology"/>
<evidence type="ECO:0000256" key="5">
    <source>
        <dbReference type="SAM" id="MobiDB-lite"/>
    </source>
</evidence>
<evidence type="ECO:0000256" key="1">
    <source>
        <dbReference type="ARBA" id="ARBA00005234"/>
    </source>
</evidence>
<dbReference type="EMBL" id="DF844078">
    <property type="protein sequence ID" value="GAT47869.1"/>
    <property type="molecule type" value="Genomic_DNA"/>
</dbReference>
<feature type="compositionally biased region" description="Low complexity" evidence="5">
    <location>
        <begin position="79"/>
        <end position="100"/>
    </location>
</feature>
<dbReference type="PANTHER" id="PTHR12606">
    <property type="entry name" value="SENTRIN/SUMO-SPECIFIC PROTEASE"/>
    <property type="match status" value="1"/>
</dbReference>
<evidence type="ECO:0000313" key="7">
    <source>
        <dbReference type="EMBL" id="GAT47869.1"/>
    </source>
</evidence>
<evidence type="ECO:0000256" key="4">
    <source>
        <dbReference type="ARBA" id="ARBA00022807"/>
    </source>
</evidence>
<feature type="domain" description="Ubiquitin-like protease family profile" evidence="6">
    <location>
        <begin position="327"/>
        <end position="500"/>
    </location>
</feature>
<dbReference type="SUPFAM" id="SSF54001">
    <property type="entry name" value="Cysteine proteinases"/>
    <property type="match status" value="1"/>
</dbReference>
<reference evidence="7" key="1">
    <citation type="submission" date="2014-09" db="EMBL/GenBank/DDBJ databases">
        <title>Genome sequence of the luminous mushroom Mycena chlorophos for searching fungal bioluminescence genes.</title>
        <authorList>
            <person name="Tanaka Y."/>
            <person name="Kasuga D."/>
            <person name="Oba Y."/>
            <person name="Hase S."/>
            <person name="Sato K."/>
            <person name="Oba Y."/>
            <person name="Sakakibara Y."/>
        </authorList>
    </citation>
    <scope>NUCLEOTIDE SEQUENCE</scope>
</reference>
<organism evidence="7 8">
    <name type="scientific">Mycena chlorophos</name>
    <name type="common">Agaric fungus</name>
    <name type="synonym">Agaricus chlorophos</name>
    <dbReference type="NCBI Taxonomy" id="658473"/>
    <lineage>
        <taxon>Eukaryota</taxon>
        <taxon>Fungi</taxon>
        <taxon>Dikarya</taxon>
        <taxon>Basidiomycota</taxon>
        <taxon>Agaricomycotina</taxon>
        <taxon>Agaricomycetes</taxon>
        <taxon>Agaricomycetidae</taxon>
        <taxon>Agaricales</taxon>
        <taxon>Marasmiineae</taxon>
        <taxon>Mycenaceae</taxon>
        <taxon>Mycena</taxon>
    </lineage>
</organism>
<dbReference type="PROSITE" id="PS50600">
    <property type="entry name" value="ULP_PROTEASE"/>
    <property type="match status" value="1"/>
</dbReference>
<dbReference type="Gene3D" id="3.40.395.10">
    <property type="entry name" value="Adenoviral Proteinase, Chain A"/>
    <property type="match status" value="1"/>
</dbReference>
<keyword evidence="3" id="KW-0378">Hydrolase</keyword>
<feature type="region of interest" description="Disordered" evidence="5">
    <location>
        <begin position="1"/>
        <end position="44"/>
    </location>
</feature>
<evidence type="ECO:0000313" key="8">
    <source>
        <dbReference type="Proteomes" id="UP000815677"/>
    </source>
</evidence>
<name>A0ABQ0L9N7_MYCCL</name>
<dbReference type="InterPro" id="IPR038765">
    <property type="entry name" value="Papain-like_cys_pep_sf"/>
</dbReference>
<dbReference type="Pfam" id="PF02902">
    <property type="entry name" value="Peptidase_C48"/>
    <property type="match status" value="1"/>
</dbReference>
<protein>
    <submittedName>
        <fullName evidence="7">Cysteine proteinase</fullName>
    </submittedName>
</protein>
<evidence type="ECO:0000256" key="3">
    <source>
        <dbReference type="ARBA" id="ARBA00022801"/>
    </source>
</evidence>
<evidence type="ECO:0000259" key="6">
    <source>
        <dbReference type="PROSITE" id="PS50600"/>
    </source>
</evidence>
<feature type="region of interest" description="Disordered" evidence="5">
    <location>
        <begin position="77"/>
        <end position="145"/>
    </location>
</feature>
<keyword evidence="8" id="KW-1185">Reference proteome</keyword>
<accession>A0ABQ0L9N7</accession>